<reference evidence="7" key="2">
    <citation type="submission" date="2025-08" db="UniProtKB">
        <authorList>
            <consortium name="RefSeq"/>
        </authorList>
    </citation>
    <scope>IDENTIFICATION</scope>
</reference>
<dbReference type="InterPro" id="IPR047287">
    <property type="entry name" value="Tudor_SGF29_rpt2"/>
</dbReference>
<dbReference type="PANTHER" id="PTHR21539">
    <property type="entry name" value="SAGA-ASSOCIATED FACTOR 29"/>
    <property type="match status" value="1"/>
</dbReference>
<feature type="compositionally biased region" description="Basic residues" evidence="5">
    <location>
        <begin position="151"/>
        <end position="161"/>
    </location>
</feature>
<organism evidence="7">
    <name type="scientific">Aspergillus niger</name>
    <dbReference type="NCBI Taxonomy" id="5061"/>
    <lineage>
        <taxon>Eukaryota</taxon>
        <taxon>Fungi</taxon>
        <taxon>Dikarya</taxon>
        <taxon>Ascomycota</taxon>
        <taxon>Pezizomycotina</taxon>
        <taxon>Eurotiomycetes</taxon>
        <taxon>Eurotiomycetidae</taxon>
        <taxon>Eurotiales</taxon>
        <taxon>Aspergillaceae</taxon>
        <taxon>Aspergillus</taxon>
        <taxon>Aspergillus subgen. Circumdati</taxon>
    </lineage>
</organism>
<dbReference type="CDD" id="cd20394">
    <property type="entry name" value="Tudor_SGF29_rpt2"/>
    <property type="match status" value="1"/>
</dbReference>
<dbReference type="GO" id="GO:0005634">
    <property type="term" value="C:nucleus"/>
    <property type="evidence" value="ECO:0007669"/>
    <property type="project" value="UniProtKB-SubCell"/>
</dbReference>
<dbReference type="FunFam" id="2.30.30.140:FF:000055">
    <property type="entry name" value="SAGA complex component"/>
    <property type="match status" value="1"/>
</dbReference>
<dbReference type="PANTHER" id="PTHR21539:SF0">
    <property type="entry name" value="SAGA-ASSOCIATED FACTOR 29"/>
    <property type="match status" value="1"/>
</dbReference>
<keyword evidence="2" id="KW-0805">Transcription regulation</keyword>
<dbReference type="KEGG" id="ang:An08g06360"/>
<feature type="compositionally biased region" description="Low complexity" evidence="5">
    <location>
        <begin position="314"/>
        <end position="325"/>
    </location>
</feature>
<keyword evidence="3" id="KW-0804">Transcription</keyword>
<sequence length="497" mass="53800">MESANQRVSWGAKRLPASREGKLSAQGTASQSDAQHDGVPEAQVPVSPPSQSVGPNRLSTPDNPFSAKPQSAFAVRPHNLRQGAARGTRSSARQAILSAFEWEALIIEKSRDSAPVATSAKTRNSQPRATTTAAAATATAATAWDLSSPSKKIKNMSRNRPRGPPVPRDNGLAANEETDMWNKILQDLRKAKEKNDKQKALAEQIAALNEKIGKEGGKPSLSEHDQLDSLYRQMSKLCDEERAILQDEPSDVIKNLGLLTALRQASEAEAPQNRAATFSKSRKKRNELDGSATDSPGPSTTALPDKVGRTKGGVQRSTSVSSTQVRDSRDIRDSGVYVKVEEGTEGTKGTLAERSGHLVVGAEVVFKHNKNKQGVEGEGIQCIIKAISGDGVKKRYDVQDPEPNENGEQGAVYKTTAASLIPIPQIGSALPSFSVGKQVLARYPDTTTFYRAEVMGSKKDVYRLKFEGEEDDKEMENKSWDVNVTLREIYGALSLLE</sequence>
<protein>
    <recommendedName>
        <fullName evidence="6">SGF29 C-terminal domain-containing protein</fullName>
    </recommendedName>
</protein>
<dbReference type="RefSeq" id="XP_059604097.1">
    <property type="nucleotide sequence ID" value="XM_059749123.1"/>
</dbReference>
<feature type="region of interest" description="Disordered" evidence="5">
    <location>
        <begin position="1"/>
        <end position="92"/>
    </location>
</feature>
<gene>
    <name evidence="7" type="ORF">An08g06360</name>
</gene>
<dbReference type="Pfam" id="PF07039">
    <property type="entry name" value="SGF29_Tudor"/>
    <property type="match status" value="1"/>
</dbReference>
<feature type="region of interest" description="Disordered" evidence="5">
    <location>
        <begin position="142"/>
        <end position="177"/>
    </location>
</feature>
<evidence type="ECO:0000256" key="1">
    <source>
        <dbReference type="ARBA" id="ARBA00004123"/>
    </source>
</evidence>
<evidence type="ECO:0000256" key="2">
    <source>
        <dbReference type="ARBA" id="ARBA00023015"/>
    </source>
</evidence>
<evidence type="ECO:0000256" key="3">
    <source>
        <dbReference type="ARBA" id="ARBA00023163"/>
    </source>
</evidence>
<dbReference type="GeneID" id="4982953"/>
<evidence type="ECO:0000313" key="7">
    <source>
        <dbReference type="RefSeq" id="XP_059604097.1"/>
    </source>
</evidence>
<proteinExistence type="predicted"/>
<dbReference type="InterPro" id="IPR047288">
    <property type="entry name" value="Tudor_SGF29_rpt1"/>
</dbReference>
<evidence type="ECO:0000256" key="4">
    <source>
        <dbReference type="ARBA" id="ARBA00023242"/>
    </source>
</evidence>
<name>A0AAJ8BVE7_ASPNG</name>
<dbReference type="PROSITE" id="PS51518">
    <property type="entry name" value="SGF29_C"/>
    <property type="match status" value="1"/>
</dbReference>
<feature type="compositionally biased region" description="Low complexity" evidence="5">
    <location>
        <begin position="43"/>
        <end position="53"/>
    </location>
</feature>
<feature type="compositionally biased region" description="Polar residues" evidence="5">
    <location>
        <begin position="292"/>
        <end position="302"/>
    </location>
</feature>
<dbReference type="InterPro" id="IPR037802">
    <property type="entry name" value="SGF29"/>
</dbReference>
<accession>A0AAJ8BVE7</accession>
<feature type="domain" description="SGF29 C-terminal" evidence="6">
    <location>
        <begin position="354"/>
        <end position="497"/>
    </location>
</feature>
<keyword evidence="4" id="KW-0539">Nucleus</keyword>
<dbReference type="AlphaFoldDB" id="A0AAJ8BVE7"/>
<comment type="subcellular location">
    <subcellularLocation>
        <location evidence="1">Nucleus</location>
    </subcellularLocation>
</comment>
<dbReference type="Gene3D" id="2.30.30.140">
    <property type="match status" value="1"/>
</dbReference>
<dbReference type="CDD" id="cd20393">
    <property type="entry name" value="Tudor_SGF29_rpt1"/>
    <property type="match status" value="1"/>
</dbReference>
<feature type="region of interest" description="Disordered" evidence="5">
    <location>
        <begin position="266"/>
        <end position="328"/>
    </location>
</feature>
<evidence type="ECO:0000256" key="5">
    <source>
        <dbReference type="SAM" id="MobiDB-lite"/>
    </source>
</evidence>
<dbReference type="InterPro" id="IPR010750">
    <property type="entry name" value="SGF29_tudor-like_dom"/>
</dbReference>
<evidence type="ECO:0000259" key="6">
    <source>
        <dbReference type="PROSITE" id="PS51518"/>
    </source>
</evidence>
<reference evidence="7" key="1">
    <citation type="submission" date="2025-02" db="EMBL/GenBank/DDBJ databases">
        <authorList>
            <consortium name="NCBI Genome Project"/>
        </authorList>
    </citation>
    <scope>NUCLEOTIDE SEQUENCE</scope>
</reference>